<proteinExistence type="predicted"/>
<dbReference type="RefSeq" id="WP_116669968.1">
    <property type="nucleotide sequence ID" value="NZ_MZGU01000004.1"/>
</dbReference>
<dbReference type="SMART" id="SM01059">
    <property type="entry name" value="CAT"/>
    <property type="match status" value="1"/>
</dbReference>
<dbReference type="InterPro" id="IPR023213">
    <property type="entry name" value="CAT-like_dom_sf"/>
</dbReference>
<dbReference type="Gene3D" id="3.30.559.10">
    <property type="entry name" value="Chloramphenicol acetyltransferase-like domain"/>
    <property type="match status" value="1"/>
</dbReference>
<dbReference type="PANTHER" id="PTHR38474">
    <property type="entry name" value="SLR0299 PROTEIN"/>
    <property type="match status" value="1"/>
</dbReference>
<evidence type="ECO:0000313" key="2">
    <source>
        <dbReference type="Proteomes" id="UP000245577"/>
    </source>
</evidence>
<dbReference type="AlphaFoldDB" id="A0A2U1S8E9"/>
<reference evidence="1 2" key="1">
    <citation type="submission" date="2017-03" db="EMBL/GenBank/DDBJ databases">
        <title>Genome sequence of Methanobrevibacter wosei.</title>
        <authorList>
            <person name="Poehlein A."/>
            <person name="Seedorf H."/>
            <person name="Daniel R."/>
        </authorList>
    </citation>
    <scope>NUCLEOTIDE SEQUENCE [LARGE SCALE GENOMIC DNA]</scope>
    <source>
        <strain evidence="1 2">DSM 11979</strain>
    </source>
</reference>
<dbReference type="GO" id="GO:0008811">
    <property type="term" value="F:chloramphenicol O-acetyltransferase activity"/>
    <property type="evidence" value="ECO:0007669"/>
    <property type="project" value="UniProtKB-EC"/>
</dbReference>
<keyword evidence="2" id="KW-1185">Reference proteome</keyword>
<dbReference type="EC" id="2.3.1.28" evidence="1"/>
<comment type="caution">
    <text evidence="1">The sequence shown here is derived from an EMBL/GenBank/DDBJ whole genome shotgun (WGS) entry which is preliminary data.</text>
</comment>
<sequence>MHKIDFNLEKNPFYNFQSSRYSMSARVNVKKAYEFAKNENYSFFLVTLASLLKAANDVEKLRYRIINNEVVEFESMDGITPIMDESKNSYCEMRVTNPVNFPLWHEDVKKLSKDILSEKIDGFNLPMEKRDEENIINFSCIPWVDFDSITTAVLHPRQIQPLITWGKFDKDYEMTVSITVNHIFVAGSDLAKFYKKAQYYLDNVEKLFK</sequence>
<dbReference type="SUPFAM" id="SSF52777">
    <property type="entry name" value="CoA-dependent acyltransferases"/>
    <property type="match status" value="1"/>
</dbReference>
<accession>A0A2U1S8E9</accession>
<evidence type="ECO:0000313" key="1">
    <source>
        <dbReference type="EMBL" id="PWB86344.1"/>
    </source>
</evidence>
<keyword evidence="1" id="KW-0012">Acyltransferase</keyword>
<name>A0A2U1S8E9_9EURY</name>
<dbReference type="OrthoDB" id="74211at2157"/>
<dbReference type="InterPro" id="IPR001707">
    <property type="entry name" value="Cmp_AcTrfase"/>
</dbReference>
<dbReference type="Proteomes" id="UP000245577">
    <property type="component" value="Unassembled WGS sequence"/>
</dbReference>
<organism evidence="1 2">
    <name type="scientific">Methanobrevibacter woesei</name>
    <dbReference type="NCBI Taxonomy" id="190976"/>
    <lineage>
        <taxon>Archaea</taxon>
        <taxon>Methanobacteriati</taxon>
        <taxon>Methanobacteriota</taxon>
        <taxon>Methanomada group</taxon>
        <taxon>Methanobacteria</taxon>
        <taxon>Methanobacteriales</taxon>
        <taxon>Methanobacteriaceae</taxon>
        <taxon>Methanobrevibacter</taxon>
    </lineage>
</organism>
<dbReference type="PANTHER" id="PTHR38474:SF1">
    <property type="entry name" value="SLR0299 PROTEIN"/>
    <property type="match status" value="1"/>
</dbReference>
<dbReference type="Pfam" id="PF00302">
    <property type="entry name" value="CAT"/>
    <property type="match status" value="1"/>
</dbReference>
<protein>
    <submittedName>
        <fullName evidence="1">Chloramphenicol acetyltransferase 3</fullName>
        <ecNumber evidence="1">2.3.1.28</ecNumber>
    </submittedName>
</protein>
<gene>
    <name evidence="1" type="primary">cat3</name>
    <name evidence="1" type="ORF">MBBWO_11990</name>
</gene>
<keyword evidence="1" id="KW-0808">Transferase</keyword>
<dbReference type="EMBL" id="MZGU01000004">
    <property type="protein sequence ID" value="PWB86344.1"/>
    <property type="molecule type" value="Genomic_DNA"/>
</dbReference>